<feature type="region of interest" description="Disordered" evidence="1">
    <location>
        <begin position="39"/>
        <end position="69"/>
    </location>
</feature>
<dbReference type="AlphaFoldDB" id="A0A6J4UJ03"/>
<name>A0A6J4UJ03_9BACT</name>
<sequence length="69" mass="7251">MDYPENRVPSHESVDHEHPDAAGLLEDDVPEAVVPGTGIMGDETLVHDADPDDGEAPGIAHVVNPRSAS</sequence>
<evidence type="ECO:0000313" key="2">
    <source>
        <dbReference type="EMBL" id="CAA9552145.1"/>
    </source>
</evidence>
<reference evidence="2" key="1">
    <citation type="submission" date="2020-02" db="EMBL/GenBank/DDBJ databases">
        <authorList>
            <person name="Meier V. D."/>
        </authorList>
    </citation>
    <scope>NUCLEOTIDE SEQUENCE</scope>
    <source>
        <strain evidence="2">AVDCRST_MAG73</strain>
    </source>
</reference>
<organism evidence="2">
    <name type="scientific">uncultured Thermomicrobiales bacterium</name>
    <dbReference type="NCBI Taxonomy" id="1645740"/>
    <lineage>
        <taxon>Bacteria</taxon>
        <taxon>Pseudomonadati</taxon>
        <taxon>Thermomicrobiota</taxon>
        <taxon>Thermomicrobia</taxon>
        <taxon>Thermomicrobiales</taxon>
        <taxon>environmental samples</taxon>
    </lineage>
</organism>
<protein>
    <submittedName>
        <fullName evidence="2">Uncharacterized protein</fullName>
    </submittedName>
</protein>
<feature type="region of interest" description="Disordered" evidence="1">
    <location>
        <begin position="1"/>
        <end position="25"/>
    </location>
</feature>
<gene>
    <name evidence="2" type="ORF">AVDCRST_MAG73-2970</name>
</gene>
<accession>A0A6J4UJ03</accession>
<feature type="compositionally biased region" description="Basic and acidic residues" evidence="1">
    <location>
        <begin position="1"/>
        <end position="20"/>
    </location>
</feature>
<evidence type="ECO:0000256" key="1">
    <source>
        <dbReference type="SAM" id="MobiDB-lite"/>
    </source>
</evidence>
<dbReference type="EMBL" id="CADCWE010000198">
    <property type="protein sequence ID" value="CAA9552145.1"/>
    <property type="molecule type" value="Genomic_DNA"/>
</dbReference>
<proteinExistence type="predicted"/>